<dbReference type="InterPro" id="IPR001647">
    <property type="entry name" value="HTH_TetR"/>
</dbReference>
<proteinExistence type="predicted"/>
<reference evidence="4" key="2">
    <citation type="journal article" date="2021" name="PeerJ">
        <title>Extensive microbial diversity within the chicken gut microbiome revealed by metagenomics and culture.</title>
        <authorList>
            <person name="Gilroy R."/>
            <person name="Ravi A."/>
            <person name="Getino M."/>
            <person name="Pursley I."/>
            <person name="Horton D.L."/>
            <person name="Alikhan N.F."/>
            <person name="Baker D."/>
            <person name="Gharbi K."/>
            <person name="Hall N."/>
            <person name="Watson M."/>
            <person name="Adriaenssens E.M."/>
            <person name="Foster-Nyarko E."/>
            <person name="Jarju S."/>
            <person name="Secka A."/>
            <person name="Antonio M."/>
            <person name="Oren A."/>
            <person name="Chaudhuri R.R."/>
            <person name="La Ragione R."/>
            <person name="Hildebrand F."/>
            <person name="Pallen M.J."/>
        </authorList>
    </citation>
    <scope>NUCLEOTIDE SEQUENCE</scope>
    <source>
        <strain evidence="4">ChiSjej4B22-8349</strain>
    </source>
</reference>
<dbReference type="Proteomes" id="UP000824130">
    <property type="component" value="Unassembled WGS sequence"/>
</dbReference>
<dbReference type="PANTHER" id="PTHR43479">
    <property type="entry name" value="ACREF/ENVCD OPERON REPRESSOR-RELATED"/>
    <property type="match status" value="1"/>
</dbReference>
<dbReference type="AlphaFoldDB" id="A0A9D1SUR0"/>
<dbReference type="PROSITE" id="PS50977">
    <property type="entry name" value="HTH_TETR_2"/>
    <property type="match status" value="1"/>
</dbReference>
<comment type="caution">
    <text evidence="4">The sequence shown here is derived from an EMBL/GenBank/DDBJ whole genome shotgun (WGS) entry which is preliminary data.</text>
</comment>
<feature type="domain" description="HTH tetR-type" evidence="3">
    <location>
        <begin position="10"/>
        <end position="71"/>
    </location>
</feature>
<evidence type="ECO:0000313" key="4">
    <source>
        <dbReference type="EMBL" id="HIU95471.1"/>
    </source>
</evidence>
<gene>
    <name evidence="4" type="ORF">IAD25_01985</name>
</gene>
<sequence length="192" mass="22132">MSSKSDRRSIRTKKELKDNLIALLSTGRIIESISVKELADLADISRSTFYLHYSDIYDLLDDIENDFFDEFRSVFDGFHPEELTESPLPRIDGMLAFAAKNSRLVLSLADNQIDMSFSRKIKNIAHGICFDSWSQLYPVSDRTKYEYFFSFIFSGCIDLILTWLRGGIKESRQYMSDLLETFIMDGASVLRS</sequence>
<dbReference type="SUPFAM" id="SSF46689">
    <property type="entry name" value="Homeodomain-like"/>
    <property type="match status" value="1"/>
</dbReference>
<dbReference type="Gene3D" id="1.10.357.10">
    <property type="entry name" value="Tetracycline Repressor, domain 2"/>
    <property type="match status" value="1"/>
</dbReference>
<dbReference type="InterPro" id="IPR009057">
    <property type="entry name" value="Homeodomain-like_sf"/>
</dbReference>
<dbReference type="EMBL" id="DVOB01000045">
    <property type="protein sequence ID" value="HIU95471.1"/>
    <property type="molecule type" value="Genomic_DNA"/>
</dbReference>
<evidence type="ECO:0000256" key="2">
    <source>
        <dbReference type="PROSITE-ProRule" id="PRU00335"/>
    </source>
</evidence>
<evidence type="ECO:0000259" key="3">
    <source>
        <dbReference type="PROSITE" id="PS50977"/>
    </source>
</evidence>
<dbReference type="GO" id="GO:0003677">
    <property type="term" value="F:DNA binding"/>
    <property type="evidence" value="ECO:0007669"/>
    <property type="project" value="UniProtKB-UniRule"/>
</dbReference>
<dbReference type="PANTHER" id="PTHR43479:SF7">
    <property type="entry name" value="TETR-FAMILY TRANSCRIPTIONAL REGULATOR"/>
    <property type="match status" value="1"/>
</dbReference>
<accession>A0A9D1SUR0</accession>
<evidence type="ECO:0000313" key="5">
    <source>
        <dbReference type="Proteomes" id="UP000824130"/>
    </source>
</evidence>
<dbReference type="InterPro" id="IPR050624">
    <property type="entry name" value="HTH-type_Tx_Regulator"/>
</dbReference>
<dbReference type="Pfam" id="PF14278">
    <property type="entry name" value="TetR_C_8"/>
    <property type="match status" value="1"/>
</dbReference>
<evidence type="ECO:0000256" key="1">
    <source>
        <dbReference type="ARBA" id="ARBA00023125"/>
    </source>
</evidence>
<reference evidence="4" key="1">
    <citation type="submission" date="2020-10" db="EMBL/GenBank/DDBJ databases">
        <authorList>
            <person name="Gilroy R."/>
        </authorList>
    </citation>
    <scope>NUCLEOTIDE SEQUENCE</scope>
    <source>
        <strain evidence="4">ChiSjej4B22-8349</strain>
    </source>
</reference>
<dbReference type="InterPro" id="IPR039532">
    <property type="entry name" value="TetR_C_Firmicutes"/>
</dbReference>
<feature type="DNA-binding region" description="H-T-H motif" evidence="2">
    <location>
        <begin position="34"/>
        <end position="53"/>
    </location>
</feature>
<protein>
    <submittedName>
        <fullName evidence="4">TetR/AcrR family transcriptional regulator</fullName>
    </submittedName>
</protein>
<name>A0A9D1SUR0_9FIRM</name>
<organism evidence="4 5">
    <name type="scientific">Candidatus Allocopromorpha excrementipullorum</name>
    <dbReference type="NCBI Taxonomy" id="2840743"/>
    <lineage>
        <taxon>Bacteria</taxon>
        <taxon>Bacillati</taxon>
        <taxon>Bacillota</taxon>
        <taxon>Clostridia</taxon>
        <taxon>Eubacteriales</taxon>
        <taxon>Eubacteriaceae</taxon>
        <taxon>Eubacteriaceae incertae sedis</taxon>
        <taxon>Candidatus Allocopromorpha</taxon>
    </lineage>
</organism>
<keyword evidence="1 2" id="KW-0238">DNA-binding</keyword>